<dbReference type="SUPFAM" id="SSF53474">
    <property type="entry name" value="alpha/beta-Hydrolases"/>
    <property type="match status" value="1"/>
</dbReference>
<dbReference type="Proteomes" id="UP001589738">
    <property type="component" value="Unassembled WGS sequence"/>
</dbReference>
<comment type="caution">
    <text evidence="3">The sequence shown here is derived from an EMBL/GenBank/DDBJ whole genome shotgun (WGS) entry which is preliminary data.</text>
</comment>
<organism evidence="3 4">
    <name type="scientific">Robertmurraya beringensis</name>
    <dbReference type="NCBI Taxonomy" id="641660"/>
    <lineage>
        <taxon>Bacteria</taxon>
        <taxon>Bacillati</taxon>
        <taxon>Bacillota</taxon>
        <taxon>Bacilli</taxon>
        <taxon>Bacillales</taxon>
        <taxon>Bacillaceae</taxon>
        <taxon>Robertmurraya</taxon>
    </lineage>
</organism>
<protein>
    <submittedName>
        <fullName evidence="3">Esterase</fullName>
    </submittedName>
</protein>
<dbReference type="PANTHER" id="PTHR22946:SF9">
    <property type="entry name" value="POLYKETIDE TRANSFERASE AF380"/>
    <property type="match status" value="1"/>
</dbReference>
<sequence length="268" mass="31096">MISVENKQIGEIPLLHLARANLFDKKLPLVIFIHGFTSAKEYNLHYAYLLADKGFRVILPDCLYHGERQTEETSSQLQFHFWEIVLQTISELNELKKHFEENQLIDSEKIGVVGTSMGGIVTLGALTKYPWIHTAVSLMGMPYYEKLAKAQIAELKNQGKELPMEQSAIEELFNRLREKDLSQQPEKLMGRPLLFWHGKRDNVVPYSYAHDYYESIKKDYQQTPQLLQFISDEKADHKVSREGLLKTVEWFEKHLLSSSMMYVTSAEK</sequence>
<evidence type="ECO:0000259" key="2">
    <source>
        <dbReference type="Pfam" id="PF00326"/>
    </source>
</evidence>
<evidence type="ECO:0000313" key="4">
    <source>
        <dbReference type="Proteomes" id="UP001589738"/>
    </source>
</evidence>
<evidence type="ECO:0000256" key="1">
    <source>
        <dbReference type="ARBA" id="ARBA00022801"/>
    </source>
</evidence>
<proteinExistence type="predicted"/>
<dbReference type="NCBIfam" id="NF007857">
    <property type="entry name" value="PRK10566.1"/>
    <property type="match status" value="1"/>
</dbReference>
<dbReference type="InterPro" id="IPR029058">
    <property type="entry name" value="AB_hydrolase_fold"/>
</dbReference>
<feature type="domain" description="Peptidase S9 prolyl oligopeptidase catalytic" evidence="2">
    <location>
        <begin position="87"/>
        <end position="255"/>
    </location>
</feature>
<dbReference type="Pfam" id="PF00326">
    <property type="entry name" value="Peptidase_S9"/>
    <property type="match status" value="1"/>
</dbReference>
<dbReference type="PANTHER" id="PTHR22946">
    <property type="entry name" value="DIENELACTONE HYDROLASE DOMAIN-CONTAINING PROTEIN-RELATED"/>
    <property type="match status" value="1"/>
</dbReference>
<dbReference type="EMBL" id="JBHLUU010000022">
    <property type="protein sequence ID" value="MFC0475145.1"/>
    <property type="molecule type" value="Genomic_DNA"/>
</dbReference>
<accession>A0ABV6KQ16</accession>
<dbReference type="RefSeq" id="WP_340902863.1">
    <property type="nucleotide sequence ID" value="NZ_JBHLUU010000022.1"/>
</dbReference>
<dbReference type="Gene3D" id="3.40.50.1820">
    <property type="entry name" value="alpha/beta hydrolase"/>
    <property type="match status" value="1"/>
</dbReference>
<dbReference type="InterPro" id="IPR001375">
    <property type="entry name" value="Peptidase_S9_cat"/>
</dbReference>
<evidence type="ECO:0000313" key="3">
    <source>
        <dbReference type="EMBL" id="MFC0475145.1"/>
    </source>
</evidence>
<name>A0ABV6KQ16_9BACI</name>
<reference evidence="3 4" key="1">
    <citation type="submission" date="2024-09" db="EMBL/GenBank/DDBJ databases">
        <authorList>
            <person name="Sun Q."/>
            <person name="Mori K."/>
        </authorList>
    </citation>
    <scope>NUCLEOTIDE SEQUENCE [LARGE SCALE GENOMIC DNA]</scope>
    <source>
        <strain evidence="3 4">CGMCC 1.9126</strain>
    </source>
</reference>
<keyword evidence="1" id="KW-0378">Hydrolase</keyword>
<gene>
    <name evidence="3" type="primary">yjfP</name>
    <name evidence="3" type="ORF">ACFFHF_07720</name>
</gene>
<keyword evidence="4" id="KW-1185">Reference proteome</keyword>
<dbReference type="InterPro" id="IPR050261">
    <property type="entry name" value="FrsA_esterase"/>
</dbReference>